<feature type="transmembrane region" description="Helical" evidence="1">
    <location>
        <begin position="394"/>
        <end position="411"/>
    </location>
</feature>
<dbReference type="Proteomes" id="UP000199705">
    <property type="component" value="Unassembled WGS sequence"/>
</dbReference>
<feature type="transmembrane region" description="Helical" evidence="1">
    <location>
        <begin position="417"/>
        <end position="435"/>
    </location>
</feature>
<dbReference type="EMBL" id="FNCG01000013">
    <property type="protein sequence ID" value="SDH86550.1"/>
    <property type="molecule type" value="Genomic_DNA"/>
</dbReference>
<dbReference type="InterPro" id="IPR010364">
    <property type="entry name" value="Uncharacterised_IM_CreD"/>
</dbReference>
<dbReference type="Pfam" id="PF06123">
    <property type="entry name" value="CreD"/>
    <property type="match status" value="1"/>
</dbReference>
<accession>A0A1G8FWU3</accession>
<name>A0A1G8FWU3_9SPHI</name>
<keyword evidence="3" id="KW-1185">Reference proteome</keyword>
<organism evidence="2 3">
    <name type="scientific">Mucilaginibacter gossypii</name>
    <dbReference type="NCBI Taxonomy" id="551996"/>
    <lineage>
        <taxon>Bacteria</taxon>
        <taxon>Pseudomonadati</taxon>
        <taxon>Bacteroidota</taxon>
        <taxon>Sphingobacteriia</taxon>
        <taxon>Sphingobacteriales</taxon>
        <taxon>Sphingobacteriaceae</taxon>
        <taxon>Mucilaginibacter</taxon>
    </lineage>
</organism>
<evidence type="ECO:0000256" key="1">
    <source>
        <dbReference type="SAM" id="Phobius"/>
    </source>
</evidence>
<dbReference type="AlphaFoldDB" id="A0A1G8FWU3"/>
<keyword evidence="1" id="KW-1133">Transmembrane helix</keyword>
<sequence>MIEEQSPKQTTLGWLRESATFKLIFIGLLALLLLIPSAFVQNLVTERAARQGETAKEVSDSWSASQIIKGPILVIPYKKGINMPDTAKQAPIENLYILPDNLHIKAGLTTQLRHRGIFDVAVYNTQVKVSGNFARLDLSSLGININQLLLNKARFEFSVSDLKGLKSNPVIKTTQPILGAEPSFESVFGNGLQAGVDLSAINNNEIPFDFTLDLKGSEGLSFLQMGKTTDVRVNSNWSSPSFDGNFLPDDAKVDTSGFSASWRMMYYNRPFPQQWTGQEKTLDNDKKLKDATFGVKLRLPVDQYQKTMRTSKYAIFIILLTFISLFLTEVIRKQPIHMFNYILIGAAMVIYYTLLLSFSEQVGYNMAYLIASVSTIALISVFISSLLKNGKAALLFAFILAVFYAFIFVIIQLEDLALMVGSIALFIIIAVLMYFSRKINWDKN</sequence>
<dbReference type="RefSeq" id="WP_091172162.1">
    <property type="nucleotide sequence ID" value="NZ_FNCG01000013.1"/>
</dbReference>
<dbReference type="PANTHER" id="PTHR30092:SF0">
    <property type="entry name" value="INNER MEMBRANE PROTEIN CRED"/>
    <property type="match status" value="1"/>
</dbReference>
<proteinExistence type="predicted"/>
<evidence type="ECO:0000313" key="2">
    <source>
        <dbReference type="EMBL" id="SDH86550.1"/>
    </source>
</evidence>
<feature type="transmembrane region" description="Helical" evidence="1">
    <location>
        <begin position="366"/>
        <end position="387"/>
    </location>
</feature>
<feature type="transmembrane region" description="Helical" evidence="1">
    <location>
        <begin position="21"/>
        <end position="40"/>
    </location>
</feature>
<keyword evidence="1" id="KW-0812">Transmembrane</keyword>
<dbReference type="PANTHER" id="PTHR30092">
    <property type="entry name" value="INNER MEMBRANE PROTEIN CRED"/>
    <property type="match status" value="1"/>
</dbReference>
<gene>
    <name evidence="2" type="ORF">SAMN05192573_11389</name>
</gene>
<evidence type="ECO:0000313" key="3">
    <source>
        <dbReference type="Proteomes" id="UP000199705"/>
    </source>
</evidence>
<reference evidence="3" key="1">
    <citation type="submission" date="2016-10" db="EMBL/GenBank/DDBJ databases">
        <authorList>
            <person name="Varghese N."/>
            <person name="Submissions S."/>
        </authorList>
    </citation>
    <scope>NUCLEOTIDE SEQUENCE [LARGE SCALE GENOMIC DNA]</scope>
    <source>
        <strain evidence="3">Gh-67</strain>
    </source>
</reference>
<feature type="transmembrane region" description="Helical" evidence="1">
    <location>
        <begin position="313"/>
        <end position="331"/>
    </location>
</feature>
<keyword evidence="1" id="KW-0472">Membrane</keyword>
<protein>
    <submittedName>
        <fullName evidence="2">Inner membrane protein</fullName>
    </submittedName>
</protein>
<dbReference type="GO" id="GO:0005886">
    <property type="term" value="C:plasma membrane"/>
    <property type="evidence" value="ECO:0007669"/>
    <property type="project" value="TreeGrafter"/>
</dbReference>
<dbReference type="NCBIfam" id="NF008712">
    <property type="entry name" value="PRK11715.1-1"/>
    <property type="match status" value="1"/>
</dbReference>
<dbReference type="STRING" id="551996.SAMN05192573_11389"/>
<feature type="transmembrane region" description="Helical" evidence="1">
    <location>
        <begin position="338"/>
        <end position="354"/>
    </location>
</feature>
<dbReference type="PIRSF" id="PIRSF004548">
    <property type="entry name" value="CreD"/>
    <property type="match status" value="1"/>
</dbReference>